<proteinExistence type="inferred from homology"/>
<keyword evidence="6" id="KW-0285">Flavoprotein</keyword>
<evidence type="ECO:0000256" key="5">
    <source>
        <dbReference type="ARBA" id="ARBA00022448"/>
    </source>
</evidence>
<dbReference type="Proteomes" id="UP000016887">
    <property type="component" value="Chromosome"/>
</dbReference>
<dbReference type="FunFam" id="3.90.700.10:FF:000003">
    <property type="entry name" value="Fumarate reductase flavoprotein subunit"/>
    <property type="match status" value="1"/>
</dbReference>
<dbReference type="STRING" id="1198449.ACAM_0622"/>
<dbReference type="SUPFAM" id="SSF51905">
    <property type="entry name" value="FAD/NAD(P)-binding domain"/>
    <property type="match status" value="1"/>
</dbReference>
<keyword evidence="5" id="KW-0813">Transport</keyword>
<dbReference type="InterPro" id="IPR036188">
    <property type="entry name" value="FAD/NAD-bd_sf"/>
</dbReference>
<comment type="cofactor">
    <cofactor evidence="1">
        <name>FAD</name>
        <dbReference type="ChEBI" id="CHEBI:57692"/>
    </cofactor>
</comment>
<dbReference type="InterPro" id="IPR037099">
    <property type="entry name" value="Fum_R/Succ_DH_flav-like_C_sf"/>
</dbReference>
<evidence type="ECO:0000256" key="4">
    <source>
        <dbReference type="ARBA" id="ARBA00012792"/>
    </source>
</evidence>
<dbReference type="Gene3D" id="1.20.58.100">
    <property type="entry name" value="Fumarate reductase/succinate dehydrogenase flavoprotein-like, C-terminal domain"/>
    <property type="match status" value="1"/>
</dbReference>
<reference evidence="14 15" key="1">
    <citation type="journal article" date="2013" name="Appl. Environ. Microbiol.">
        <title>Variation of the Virus-Related Elements within Syntenic Genomes of the Hyperthermophilic Archaeon Aeropyrum.</title>
        <authorList>
            <person name="Daifuku T."/>
            <person name="Yoshida T."/>
            <person name="Kitamura T."/>
            <person name="Kawaichi S."/>
            <person name="Inoue T."/>
            <person name="Nomura K."/>
            <person name="Yoshida Y."/>
            <person name="Kuno S."/>
            <person name="Sako Y."/>
        </authorList>
    </citation>
    <scope>NUCLEOTIDE SEQUENCE [LARGE SCALE GENOMIC DNA]</scope>
    <source>
        <strain evidence="14 15">SY1</strain>
    </source>
</reference>
<feature type="domain" description="Fumarate reductase/succinate dehydrogenase flavoprotein-like C-terminal" evidence="13">
    <location>
        <begin position="457"/>
        <end position="583"/>
    </location>
</feature>
<evidence type="ECO:0000256" key="8">
    <source>
        <dbReference type="ARBA" id="ARBA00022982"/>
    </source>
</evidence>
<dbReference type="Gene3D" id="4.10.80.40">
    <property type="entry name" value="succinate dehydrogenase protein domain"/>
    <property type="match status" value="1"/>
</dbReference>
<dbReference type="GO" id="GO:0005886">
    <property type="term" value="C:plasma membrane"/>
    <property type="evidence" value="ECO:0007669"/>
    <property type="project" value="UniProtKB-SubCell"/>
</dbReference>
<evidence type="ECO:0000256" key="7">
    <source>
        <dbReference type="ARBA" id="ARBA00022827"/>
    </source>
</evidence>
<dbReference type="NCBIfam" id="NF004724">
    <property type="entry name" value="PRK06069.1"/>
    <property type="match status" value="1"/>
</dbReference>
<dbReference type="GO" id="GO:0050660">
    <property type="term" value="F:flavin adenine dinucleotide binding"/>
    <property type="evidence" value="ECO:0007669"/>
    <property type="project" value="InterPro"/>
</dbReference>
<evidence type="ECO:0000313" key="15">
    <source>
        <dbReference type="Proteomes" id="UP000016887"/>
    </source>
</evidence>
<dbReference type="AlphaFoldDB" id="U3TCD4"/>
<dbReference type="SUPFAM" id="SSF56425">
    <property type="entry name" value="Succinate dehydrogenase/fumarate reductase flavoprotein, catalytic domain"/>
    <property type="match status" value="1"/>
</dbReference>
<dbReference type="InterPro" id="IPR027477">
    <property type="entry name" value="Succ_DH/fumarate_Rdtase_cat_sf"/>
</dbReference>
<dbReference type="PANTHER" id="PTHR11632">
    <property type="entry name" value="SUCCINATE DEHYDROGENASE 2 FLAVOPROTEIN SUBUNIT"/>
    <property type="match status" value="1"/>
</dbReference>
<dbReference type="PIRSF" id="PIRSF000171">
    <property type="entry name" value="SDHA_APRA_LASPO"/>
    <property type="match status" value="1"/>
</dbReference>
<evidence type="ECO:0000259" key="12">
    <source>
        <dbReference type="Pfam" id="PF00890"/>
    </source>
</evidence>
<dbReference type="RefSeq" id="WP_022541365.1">
    <property type="nucleotide sequence ID" value="NC_022521.1"/>
</dbReference>
<evidence type="ECO:0000256" key="1">
    <source>
        <dbReference type="ARBA" id="ARBA00001974"/>
    </source>
</evidence>
<keyword evidence="7" id="KW-0274">FAD</keyword>
<evidence type="ECO:0000256" key="3">
    <source>
        <dbReference type="ARBA" id="ARBA00008040"/>
    </source>
</evidence>
<comment type="similarity">
    <text evidence="3">Belongs to the FAD-dependent oxidoreductase 2 family. FRD/SDH subfamily.</text>
</comment>
<dbReference type="eggNOG" id="arCOG00571">
    <property type="taxonomic scope" value="Archaea"/>
</dbReference>
<evidence type="ECO:0000256" key="9">
    <source>
        <dbReference type="ARBA" id="ARBA00023002"/>
    </source>
</evidence>
<dbReference type="EMBL" id="AP012489">
    <property type="protein sequence ID" value="BAN90091.1"/>
    <property type="molecule type" value="Genomic_DNA"/>
</dbReference>
<dbReference type="Pfam" id="PF02910">
    <property type="entry name" value="Succ_DH_flav_C"/>
    <property type="match status" value="1"/>
</dbReference>
<keyword evidence="10" id="KW-0472">Membrane</keyword>
<sequence>MPKPEVIEHDVVVVGTGIAGLRAAVEIKRRYGDKLDVGLVSKIHLMRSHSISAEGGTAAVIYKEEGDSYALHAWDTIKGSDFLADQDAVWIFVKLMPEEVRLLEHWGMPWSRRPDGRLAVRAFGGHSVKRTLFAGDKTGFYEMHTLYNKLLQYDGWERYDEWYATNIVVEDGEFRGVFAINPKDGDIYLFKAKAGIIATGGAGRLYNFATYAHTVTGDGWGMALRAGLPLKDPEFFQFHPTGLVPSGILITEGARGEGGYLLNNRGERFMLRKECAPKMAEIAPRDIVSRCIIREILEGRGFRDEVSGLEYVLLDLRHLGEDKINERLPAVREIAIRYAGIDPVEEPLPVRPVAHYTMGGIRTDSYYRVLDAEGRWVRGLFAAGEVAAASIHGANRLGSNSTAECLTSGRIAGMLAAEYALKAEARGVEPERFEREESWVYGLLKRESGTPSYVIKRELRDTMGKYFYVIRDEEGMRRGLLTILKLRKMFREDVYVEDKGRIYNTDLIAALETANMLDAALAVAKAALNRAESRGAHYRVDYPKRDDENWLKHTLVTSSGEDDVRIDYEPVRITTWKPVERKY</sequence>
<evidence type="ECO:0000256" key="11">
    <source>
        <dbReference type="PIRSR" id="PIRSR000171-1"/>
    </source>
</evidence>
<dbReference type="PANTHER" id="PTHR11632:SF51">
    <property type="entry name" value="SUCCINATE DEHYDROGENASE [UBIQUINONE] FLAVOPROTEIN SUBUNIT, MITOCHONDRIAL"/>
    <property type="match status" value="1"/>
</dbReference>
<dbReference type="FunFam" id="4.10.80.40:FF:000003">
    <property type="entry name" value="Fumarate reductase flavoprotein subunit"/>
    <property type="match status" value="1"/>
</dbReference>
<dbReference type="SUPFAM" id="SSF46977">
    <property type="entry name" value="Succinate dehydrogenase/fumarate reductase flavoprotein C-terminal domain"/>
    <property type="match status" value="1"/>
</dbReference>
<name>U3TCD4_9CREN</name>
<keyword evidence="15" id="KW-1185">Reference proteome</keyword>
<keyword evidence="8" id="KW-0249">Electron transport</keyword>
<accession>U3TCD4</accession>
<feature type="active site" description="Proton acceptor" evidence="11">
    <location>
        <position position="285"/>
    </location>
</feature>
<dbReference type="EC" id="1.3.5.1" evidence="4"/>
<dbReference type="InterPro" id="IPR003953">
    <property type="entry name" value="FAD-dep_OxRdtase_2_FAD-bd"/>
</dbReference>
<dbReference type="PROSITE" id="PS00504">
    <property type="entry name" value="FRD_SDH_FAD_BINDING"/>
    <property type="match status" value="1"/>
</dbReference>
<dbReference type="InterPro" id="IPR003952">
    <property type="entry name" value="FRD_SDH_FAD_BS"/>
</dbReference>
<dbReference type="InterPro" id="IPR015939">
    <property type="entry name" value="Fum_Rdtase/Succ_DH_flav-like_C"/>
</dbReference>
<dbReference type="InterPro" id="IPR030664">
    <property type="entry name" value="SdhA/FrdA/AprA"/>
</dbReference>
<dbReference type="GeneID" id="17111215"/>
<dbReference type="InterPro" id="IPR014006">
    <property type="entry name" value="Succ_Dhase_FrdA_Gneg"/>
</dbReference>
<dbReference type="GO" id="GO:0008177">
    <property type="term" value="F:succinate dehydrogenase (quinone) activity"/>
    <property type="evidence" value="ECO:0007669"/>
    <property type="project" value="UniProtKB-EC"/>
</dbReference>
<evidence type="ECO:0000256" key="6">
    <source>
        <dbReference type="ARBA" id="ARBA00022630"/>
    </source>
</evidence>
<evidence type="ECO:0000259" key="13">
    <source>
        <dbReference type="Pfam" id="PF02910"/>
    </source>
</evidence>
<organism evidence="14 15">
    <name type="scientific">Aeropyrum camini SY1 = JCM 12091</name>
    <dbReference type="NCBI Taxonomy" id="1198449"/>
    <lineage>
        <taxon>Archaea</taxon>
        <taxon>Thermoproteota</taxon>
        <taxon>Thermoprotei</taxon>
        <taxon>Desulfurococcales</taxon>
        <taxon>Desulfurococcaceae</taxon>
        <taxon>Aeropyrum</taxon>
    </lineage>
</organism>
<feature type="domain" description="FAD-dependent oxidoreductase 2 FAD-binding" evidence="12">
    <location>
        <begin position="10"/>
        <end position="401"/>
    </location>
</feature>
<protein>
    <recommendedName>
        <fullName evidence="4">succinate dehydrogenase</fullName>
        <ecNumber evidence="4">1.3.5.1</ecNumber>
    </recommendedName>
</protein>
<evidence type="ECO:0000313" key="14">
    <source>
        <dbReference type="EMBL" id="BAN90091.1"/>
    </source>
</evidence>
<dbReference type="GO" id="GO:0022900">
    <property type="term" value="P:electron transport chain"/>
    <property type="evidence" value="ECO:0007669"/>
    <property type="project" value="InterPro"/>
</dbReference>
<dbReference type="Gene3D" id="3.50.50.60">
    <property type="entry name" value="FAD/NAD(P)-binding domain"/>
    <property type="match status" value="1"/>
</dbReference>
<evidence type="ECO:0000256" key="2">
    <source>
        <dbReference type="ARBA" id="ARBA00004413"/>
    </source>
</evidence>
<dbReference type="Pfam" id="PF00890">
    <property type="entry name" value="FAD_binding_2"/>
    <property type="match status" value="1"/>
</dbReference>
<dbReference type="Gene3D" id="3.90.700.10">
    <property type="entry name" value="Succinate dehydrogenase/fumarate reductase flavoprotein, catalytic domain"/>
    <property type="match status" value="1"/>
</dbReference>
<keyword evidence="9 14" id="KW-0560">Oxidoreductase</keyword>
<dbReference type="PATRIC" id="fig|1198449.6.peg.627"/>
<dbReference type="NCBIfam" id="TIGR01812">
    <property type="entry name" value="sdhA_frdA_Gneg"/>
    <property type="match status" value="1"/>
</dbReference>
<dbReference type="KEGG" id="acj:ACAM_0622"/>
<comment type="subcellular location">
    <subcellularLocation>
        <location evidence="2">Cell membrane</location>
        <topology evidence="2">Peripheral membrane protein</topology>
        <orientation evidence="2">Cytoplasmic side</orientation>
    </subcellularLocation>
</comment>
<gene>
    <name evidence="14" type="primary">sdhA</name>
    <name evidence="14" type="ORF">ACAM_0622</name>
</gene>
<evidence type="ECO:0000256" key="10">
    <source>
        <dbReference type="ARBA" id="ARBA00023136"/>
    </source>
</evidence>